<evidence type="ECO:0000259" key="2">
    <source>
        <dbReference type="Pfam" id="PF02517"/>
    </source>
</evidence>
<feature type="transmembrane region" description="Helical" evidence="1">
    <location>
        <begin position="236"/>
        <end position="256"/>
    </location>
</feature>
<feature type="transmembrane region" description="Helical" evidence="1">
    <location>
        <begin position="209"/>
        <end position="229"/>
    </location>
</feature>
<dbReference type="Pfam" id="PF02517">
    <property type="entry name" value="Rce1-like"/>
    <property type="match status" value="1"/>
</dbReference>
<keyword evidence="3" id="KW-0378">Hydrolase</keyword>
<dbReference type="EMBL" id="JAVREO010000003">
    <property type="protein sequence ID" value="MDT0265859.1"/>
    <property type="molecule type" value="Genomic_DNA"/>
</dbReference>
<reference evidence="4" key="1">
    <citation type="submission" date="2023-07" db="EMBL/GenBank/DDBJ databases">
        <title>30 novel species of actinomycetes from the DSMZ collection.</title>
        <authorList>
            <person name="Nouioui I."/>
        </authorList>
    </citation>
    <scope>NUCLEOTIDE SEQUENCE [LARGE SCALE GENOMIC DNA]</scope>
    <source>
        <strain evidence="4">DSM 44915</strain>
    </source>
</reference>
<feature type="transmembrane region" description="Helical" evidence="1">
    <location>
        <begin position="48"/>
        <end position="68"/>
    </location>
</feature>
<evidence type="ECO:0000256" key="1">
    <source>
        <dbReference type="SAM" id="Phobius"/>
    </source>
</evidence>
<accession>A0ABU2JLK2</accession>
<sequence>MNAVLAALVTGVSHLALVAVVCGPVLWWTRRRRPDAAPETVFGGRRGAALLAVAAGSYLAVVVLTRLPRLGPFAELERNWQGQLLALGLCGLLLARHPLLTARDVGLRRPRPGSWPLVAWAIGGAVAVQLAVGPMGDERAPDAETFLNSALMPGLWEELFFRGVLWALIAAALPAGGNPLGLPISWAMVLTSLLFGLGHGVLLDPADGLVLDPGLVVTSTAAGVLFCWLRERADSVWPAIVLHNLINLSGLVLLHAGR</sequence>
<feature type="transmembrane region" description="Helical" evidence="1">
    <location>
        <begin position="159"/>
        <end position="177"/>
    </location>
</feature>
<feature type="transmembrane region" description="Helical" evidence="1">
    <location>
        <begin position="114"/>
        <end position="132"/>
    </location>
</feature>
<dbReference type="Proteomes" id="UP001183410">
    <property type="component" value="Unassembled WGS sequence"/>
</dbReference>
<dbReference type="GO" id="GO:0016787">
    <property type="term" value="F:hydrolase activity"/>
    <property type="evidence" value="ECO:0007669"/>
    <property type="project" value="UniProtKB-KW"/>
</dbReference>
<feature type="transmembrane region" description="Helical" evidence="1">
    <location>
        <begin position="184"/>
        <end position="203"/>
    </location>
</feature>
<proteinExistence type="predicted"/>
<feature type="transmembrane region" description="Helical" evidence="1">
    <location>
        <begin position="80"/>
        <end position="102"/>
    </location>
</feature>
<protein>
    <submittedName>
        <fullName evidence="3">CPBP family intramembrane glutamic endopeptidase</fullName>
        <ecNumber evidence="3">3.4.-.-</ecNumber>
    </submittedName>
</protein>
<feature type="domain" description="CAAX prenyl protease 2/Lysostaphin resistance protein A-like" evidence="2">
    <location>
        <begin position="146"/>
        <end position="248"/>
    </location>
</feature>
<gene>
    <name evidence="3" type="ORF">RM844_06095</name>
</gene>
<feature type="transmembrane region" description="Helical" evidence="1">
    <location>
        <begin position="6"/>
        <end position="28"/>
    </location>
</feature>
<name>A0ABU2JLK2_9ACTN</name>
<evidence type="ECO:0000313" key="4">
    <source>
        <dbReference type="Proteomes" id="UP001183410"/>
    </source>
</evidence>
<keyword evidence="1" id="KW-0472">Membrane</keyword>
<keyword evidence="4" id="KW-1185">Reference proteome</keyword>
<dbReference type="InterPro" id="IPR003675">
    <property type="entry name" value="Rce1/LyrA-like_dom"/>
</dbReference>
<keyword evidence="1" id="KW-1133">Transmembrane helix</keyword>
<dbReference type="RefSeq" id="WP_311665633.1">
    <property type="nucleotide sequence ID" value="NZ_JAVREO010000003.1"/>
</dbReference>
<keyword evidence="1" id="KW-0812">Transmembrane</keyword>
<organism evidence="3 4">
    <name type="scientific">Streptomyces chisholmiae</name>
    <dbReference type="NCBI Taxonomy" id="3075540"/>
    <lineage>
        <taxon>Bacteria</taxon>
        <taxon>Bacillati</taxon>
        <taxon>Actinomycetota</taxon>
        <taxon>Actinomycetes</taxon>
        <taxon>Kitasatosporales</taxon>
        <taxon>Streptomycetaceae</taxon>
        <taxon>Streptomyces</taxon>
    </lineage>
</organism>
<evidence type="ECO:0000313" key="3">
    <source>
        <dbReference type="EMBL" id="MDT0265859.1"/>
    </source>
</evidence>
<dbReference type="EC" id="3.4.-.-" evidence="3"/>
<comment type="caution">
    <text evidence="3">The sequence shown here is derived from an EMBL/GenBank/DDBJ whole genome shotgun (WGS) entry which is preliminary data.</text>
</comment>